<gene>
    <name evidence="1" type="ORF">EKO04_003074</name>
</gene>
<organism evidence="1 2">
    <name type="scientific">Ascochyta lentis</name>
    <dbReference type="NCBI Taxonomy" id="205686"/>
    <lineage>
        <taxon>Eukaryota</taxon>
        <taxon>Fungi</taxon>
        <taxon>Dikarya</taxon>
        <taxon>Ascomycota</taxon>
        <taxon>Pezizomycotina</taxon>
        <taxon>Dothideomycetes</taxon>
        <taxon>Pleosporomycetidae</taxon>
        <taxon>Pleosporales</taxon>
        <taxon>Pleosporineae</taxon>
        <taxon>Didymellaceae</taxon>
        <taxon>Ascochyta</taxon>
    </lineage>
</organism>
<evidence type="ECO:0000313" key="1">
    <source>
        <dbReference type="EMBL" id="KAF9699174.1"/>
    </source>
</evidence>
<dbReference type="EMBL" id="RZGK01000005">
    <property type="protein sequence ID" value="KAF9699174.1"/>
    <property type="molecule type" value="Genomic_DNA"/>
</dbReference>
<reference evidence="1" key="1">
    <citation type="submission" date="2018-12" db="EMBL/GenBank/DDBJ databases">
        <authorList>
            <person name="Syme R.A."/>
            <person name="Farfan-Caceres L."/>
            <person name="Lichtenzveig J."/>
        </authorList>
    </citation>
    <scope>NUCLEOTIDE SEQUENCE</scope>
    <source>
        <strain evidence="1">Al4</strain>
    </source>
</reference>
<dbReference type="AlphaFoldDB" id="A0A8H7MJR3"/>
<proteinExistence type="predicted"/>
<protein>
    <submittedName>
        <fullName evidence="1">Uncharacterized protein</fullName>
    </submittedName>
</protein>
<sequence length="208" mass="22415">MSNLTTTFSKRLRAHTVTLPITPTQSTVFSKRLNIAAIKKRAADWEPTLPLAHLKSTSESNDDDDNGAVAHMVTYSAFDPGATHPLLLSSALPVWRSSLAGTVSTSRQAVETQLDAPVPAVGKLKPWPYSLPRMLQPRVGTTYGLSYGDGVGGKVGDVKVGVLQRVLYGVPEPDVVVGRNQGGERGLWRKMVHGVQAWEEEKEGKAGC</sequence>
<dbReference type="Proteomes" id="UP000651452">
    <property type="component" value="Unassembled WGS sequence"/>
</dbReference>
<accession>A0A8H7MJR3</accession>
<keyword evidence="2" id="KW-1185">Reference proteome</keyword>
<comment type="caution">
    <text evidence="1">The sequence shown here is derived from an EMBL/GenBank/DDBJ whole genome shotgun (WGS) entry which is preliminary data.</text>
</comment>
<reference evidence="1" key="2">
    <citation type="submission" date="2020-09" db="EMBL/GenBank/DDBJ databases">
        <title>Reference genome assembly for Australian Ascochyta lentis isolate Al4.</title>
        <authorList>
            <person name="Lee R.C."/>
            <person name="Farfan-Caceres L.M."/>
            <person name="Debler J.W."/>
            <person name="Williams A.H."/>
            <person name="Henares B.M."/>
        </authorList>
    </citation>
    <scope>NUCLEOTIDE SEQUENCE</scope>
    <source>
        <strain evidence="1">Al4</strain>
    </source>
</reference>
<name>A0A8H7MJR3_9PLEO</name>
<dbReference type="OrthoDB" id="3791024at2759"/>
<evidence type="ECO:0000313" key="2">
    <source>
        <dbReference type="Proteomes" id="UP000651452"/>
    </source>
</evidence>